<dbReference type="PROSITE" id="PS00036">
    <property type="entry name" value="BZIP_BASIC"/>
    <property type="match status" value="1"/>
</dbReference>
<sequence>MQRFPSVPFVDLDLLLDDGLEDPTLHLTSQGQALDIRKAPVVTTGMPGTDGVDGAVENAHESPRSLLNTLTSAESPISSQRTAVDLQNLKILGPDQLKIARDLAGSWNSASGADSELHRSVRNHNPDNNKKPKEKRKVGRPIAYCGDINSPDLTPSERRRILRRIANRESARRVRARRLDLLDDMAQKAKEMEEVNNKLQQRLASVEIKHTAMVNEVQTLDSNLKAKSAENEVLHAQVQKLRRSFMEGEGRAVKAALMSAAGQQVPASACSFSGESTPSAAELMPATGLYTNSYTSQGPYSTPEGCMLLPSVLPASGSVSGGFPFGFASAAPGMAMQIEPIDRSLSEFLKDEFARSGAMV</sequence>
<evidence type="ECO:0000313" key="9">
    <source>
        <dbReference type="EMBL" id="KAK9919154.1"/>
    </source>
</evidence>
<dbReference type="PANTHER" id="PTHR45764:SF38">
    <property type="entry name" value="BZIP TRANSCRIPTION FACTOR 44"/>
    <property type="match status" value="1"/>
</dbReference>
<evidence type="ECO:0000256" key="3">
    <source>
        <dbReference type="ARBA" id="ARBA00023125"/>
    </source>
</evidence>
<dbReference type="EMBL" id="JALJOT010000001">
    <property type="protein sequence ID" value="KAK9919154.1"/>
    <property type="molecule type" value="Genomic_DNA"/>
</dbReference>
<accession>A0ABR2Z5E9</accession>
<evidence type="ECO:0000256" key="5">
    <source>
        <dbReference type="ARBA" id="ARBA00023242"/>
    </source>
</evidence>
<keyword evidence="5" id="KW-0539">Nucleus</keyword>
<gene>
    <name evidence="9" type="ORF">WJX75_009784</name>
</gene>
<evidence type="ECO:0000259" key="8">
    <source>
        <dbReference type="PROSITE" id="PS50217"/>
    </source>
</evidence>
<dbReference type="PANTHER" id="PTHR45764">
    <property type="entry name" value="BZIP TRANSCRIPTION FACTOR 44"/>
    <property type="match status" value="1"/>
</dbReference>
<feature type="domain" description="BZIP" evidence="8">
    <location>
        <begin position="157"/>
        <end position="220"/>
    </location>
</feature>
<dbReference type="CDD" id="cd14702">
    <property type="entry name" value="bZIP_plant_GBF1"/>
    <property type="match status" value="1"/>
</dbReference>
<dbReference type="InterPro" id="IPR046347">
    <property type="entry name" value="bZIP_sf"/>
</dbReference>
<keyword evidence="6" id="KW-0175">Coiled coil</keyword>
<reference evidence="9 10" key="1">
    <citation type="journal article" date="2024" name="Nat. Commun.">
        <title>Phylogenomics reveals the evolutionary origins of lichenization in chlorophyte algae.</title>
        <authorList>
            <person name="Puginier C."/>
            <person name="Libourel C."/>
            <person name="Otte J."/>
            <person name="Skaloud P."/>
            <person name="Haon M."/>
            <person name="Grisel S."/>
            <person name="Petersen M."/>
            <person name="Berrin J.G."/>
            <person name="Delaux P.M."/>
            <person name="Dal Grande F."/>
            <person name="Keller J."/>
        </authorList>
    </citation>
    <scope>NUCLEOTIDE SEQUENCE [LARGE SCALE GENOMIC DNA]</scope>
    <source>
        <strain evidence="9 10">SAG 216-7</strain>
    </source>
</reference>
<dbReference type="PROSITE" id="PS50217">
    <property type="entry name" value="BZIP"/>
    <property type="match status" value="1"/>
</dbReference>
<evidence type="ECO:0000256" key="1">
    <source>
        <dbReference type="ARBA" id="ARBA00004123"/>
    </source>
</evidence>
<comment type="subcellular location">
    <subcellularLocation>
        <location evidence="1">Nucleus</location>
    </subcellularLocation>
</comment>
<dbReference type="InterPro" id="IPR045314">
    <property type="entry name" value="bZIP_plant_GBF1"/>
</dbReference>
<feature type="region of interest" description="Disordered" evidence="7">
    <location>
        <begin position="108"/>
        <end position="137"/>
    </location>
</feature>
<keyword evidence="10" id="KW-1185">Reference proteome</keyword>
<evidence type="ECO:0000256" key="6">
    <source>
        <dbReference type="SAM" id="Coils"/>
    </source>
</evidence>
<keyword evidence="3" id="KW-0238">DNA-binding</keyword>
<organism evidence="9 10">
    <name type="scientific">Coccomyxa subellipsoidea</name>
    <dbReference type="NCBI Taxonomy" id="248742"/>
    <lineage>
        <taxon>Eukaryota</taxon>
        <taxon>Viridiplantae</taxon>
        <taxon>Chlorophyta</taxon>
        <taxon>core chlorophytes</taxon>
        <taxon>Trebouxiophyceae</taxon>
        <taxon>Trebouxiophyceae incertae sedis</taxon>
        <taxon>Coccomyxaceae</taxon>
        <taxon>Coccomyxa</taxon>
    </lineage>
</organism>
<evidence type="ECO:0000313" key="10">
    <source>
        <dbReference type="Proteomes" id="UP001491310"/>
    </source>
</evidence>
<proteinExistence type="predicted"/>
<dbReference type="SMART" id="SM00338">
    <property type="entry name" value="BRLZ"/>
    <property type="match status" value="1"/>
</dbReference>
<keyword evidence="4" id="KW-0804">Transcription</keyword>
<feature type="compositionally biased region" description="Basic and acidic residues" evidence="7">
    <location>
        <begin position="115"/>
        <end position="131"/>
    </location>
</feature>
<feature type="coiled-coil region" evidence="6">
    <location>
        <begin position="178"/>
        <end position="244"/>
    </location>
</feature>
<dbReference type="Proteomes" id="UP001491310">
    <property type="component" value="Unassembled WGS sequence"/>
</dbReference>
<evidence type="ECO:0000256" key="2">
    <source>
        <dbReference type="ARBA" id="ARBA00023015"/>
    </source>
</evidence>
<dbReference type="InterPro" id="IPR004827">
    <property type="entry name" value="bZIP"/>
</dbReference>
<name>A0ABR2Z5E9_9CHLO</name>
<protein>
    <recommendedName>
        <fullName evidence="8">BZIP domain-containing protein</fullName>
    </recommendedName>
</protein>
<evidence type="ECO:0000256" key="4">
    <source>
        <dbReference type="ARBA" id="ARBA00023163"/>
    </source>
</evidence>
<keyword evidence="2" id="KW-0805">Transcription regulation</keyword>
<evidence type="ECO:0000256" key="7">
    <source>
        <dbReference type="SAM" id="MobiDB-lite"/>
    </source>
</evidence>
<dbReference type="SUPFAM" id="SSF57959">
    <property type="entry name" value="Leucine zipper domain"/>
    <property type="match status" value="1"/>
</dbReference>
<comment type="caution">
    <text evidence="9">The sequence shown here is derived from an EMBL/GenBank/DDBJ whole genome shotgun (WGS) entry which is preliminary data.</text>
</comment>